<evidence type="ECO:0000313" key="1">
    <source>
        <dbReference type="EMBL" id="KAK3061358.1"/>
    </source>
</evidence>
<sequence length="753" mass="82429">MVAYGNHSYPVYRNVKDYGAKGDGVTDDTLAINNAINATGLRCGAECDSSTVFPALVYIPPGRYVISTPIVLYYYTQLVGDAMDPPTIIGTADFYGIALLDSDVYYPGQSGRSWYANQNNFYRQVRNFILDITRLPETAGACVHWQVAQATSLTNLVMNMRIGGKNNRQQGIFMDNGSGGFMGDLVFNGGDIAFFLGNQQFTSRNLVFNNCKTAIFMNWDWLWAFKSITVNNCGVGIDMTQGGYINAVGSAIVQDSVFSNVTVGIMTTFQANSTPVAGGTLVLDNIDFSEAQTAVAFPNKTVIVPGGQVIQSFAQGRVYSAYQAAKQFGNKTCYVAQATSARIQKIVAPPPKPLVLLDATGKVFEKPKPQWQNVPLANFISVKDNGAKGDGVTDDTAAIQAIFDDYVTTGGYAAGKIVYFDHGAYVMTNTVNVPKDIRIQGELWPLIMARGPNSAFGDMENPKPVWRIGQPGDVGNSEIVELVFETMGPAPGAILTEYNLAGATQGSAGMWEVHWRVGGTNGTQLQSDVCAKTPYVDTKPNPLCFGAFLLLHVTSSASLIMENNWGWVSDHELDLKDHGQINIYNGRGLLVESRKGVWIYGSSFEHCVLYNYQIANAQNVYLSVIQSETAYMQANPYSLTPFTPRADYSDPDFSWCTQRTCYKTWAFRIYNSTYVLNYGAGLYSFFDNYDSGCIQQQLCQEHITSIELSEGIYLYGYTTLAAINMVTVDRTALVPAGANLNGFGQTLAIFEYP</sequence>
<proteinExistence type="predicted"/>
<name>A0ACC3D456_9PEZI</name>
<accession>A0ACC3D456</accession>
<reference evidence="1" key="1">
    <citation type="submission" date="2024-09" db="EMBL/GenBank/DDBJ databases">
        <title>Black Yeasts Isolated from many extreme environments.</title>
        <authorList>
            <person name="Coleine C."/>
            <person name="Stajich J.E."/>
            <person name="Selbmann L."/>
        </authorList>
    </citation>
    <scope>NUCLEOTIDE SEQUENCE</scope>
    <source>
        <strain evidence="1">CCFEE 5737</strain>
    </source>
</reference>
<keyword evidence="2" id="KW-1185">Reference proteome</keyword>
<gene>
    <name evidence="1" type="ORF">LTS18_006439</name>
</gene>
<comment type="caution">
    <text evidence="1">The sequence shown here is derived from an EMBL/GenBank/DDBJ whole genome shotgun (WGS) entry which is preliminary data.</text>
</comment>
<protein>
    <submittedName>
        <fullName evidence="1">Uncharacterized protein</fullName>
    </submittedName>
</protein>
<dbReference type="Proteomes" id="UP001186974">
    <property type="component" value="Unassembled WGS sequence"/>
</dbReference>
<feature type="non-terminal residue" evidence="1">
    <location>
        <position position="753"/>
    </location>
</feature>
<dbReference type="EMBL" id="JAWDJW010007893">
    <property type="protein sequence ID" value="KAK3061358.1"/>
    <property type="molecule type" value="Genomic_DNA"/>
</dbReference>
<organism evidence="1 2">
    <name type="scientific">Coniosporium uncinatum</name>
    <dbReference type="NCBI Taxonomy" id="93489"/>
    <lineage>
        <taxon>Eukaryota</taxon>
        <taxon>Fungi</taxon>
        <taxon>Dikarya</taxon>
        <taxon>Ascomycota</taxon>
        <taxon>Pezizomycotina</taxon>
        <taxon>Dothideomycetes</taxon>
        <taxon>Dothideomycetes incertae sedis</taxon>
        <taxon>Coniosporium</taxon>
    </lineage>
</organism>
<evidence type="ECO:0000313" key="2">
    <source>
        <dbReference type="Proteomes" id="UP001186974"/>
    </source>
</evidence>